<feature type="compositionally biased region" description="Low complexity" evidence="1">
    <location>
        <begin position="182"/>
        <end position="212"/>
    </location>
</feature>
<sequence length="394" mass="39985">MPGTADTGNTPGNPPADRHDTPAPTTPATPTETLQSADTPASVPALDARWRPRQDATETGDAAASSPYGSGSQHHRPVPVGEDREDNTPGRHAGGRDAAPLAARERPADIVAAEPSLSASQLKQMHEAEASLARATAAQTPGVVDAGTRAGAVTAGKATTRTPSGVPMNTAAADASGLSVPGNAAFGASGKGGSRSSSTAAPASGGAGDTAMPGLAGTATAAGGSQGASVADIPADLMVPAPNGVPDVAERGGRGGQVRVPATHPATVHKASGFIPVALTTENATQLARPCEQPIDTCGRQVFESLFAEEARVLASLPPSQSRRESFIYADQPVTSAVYLVTVVDLPGEIIAGERIRIEFVRRGAGWVAASAGRQFKCHRGELSRLTWTDRQCQ</sequence>
<feature type="region of interest" description="Disordered" evidence="1">
    <location>
        <begin position="154"/>
        <end position="212"/>
    </location>
</feature>
<feature type="compositionally biased region" description="Low complexity" evidence="1">
    <location>
        <begin position="22"/>
        <end position="33"/>
    </location>
</feature>
<name>A0A3R8MR42_9BURK</name>
<evidence type="ECO:0000256" key="1">
    <source>
        <dbReference type="SAM" id="MobiDB-lite"/>
    </source>
</evidence>
<evidence type="ECO:0000313" key="3">
    <source>
        <dbReference type="Proteomes" id="UP000270261"/>
    </source>
</evidence>
<keyword evidence="3" id="KW-1185">Reference proteome</keyword>
<accession>A0A3R8MR42</accession>
<feature type="region of interest" description="Disordered" evidence="1">
    <location>
        <begin position="1"/>
        <end position="125"/>
    </location>
</feature>
<dbReference type="EMBL" id="RRUE01000002">
    <property type="protein sequence ID" value="RRN44532.1"/>
    <property type="molecule type" value="Genomic_DNA"/>
</dbReference>
<dbReference type="AlphaFoldDB" id="A0A3R8MR42"/>
<dbReference type="Proteomes" id="UP000270261">
    <property type="component" value="Unassembled WGS sequence"/>
</dbReference>
<reference evidence="2 3" key="1">
    <citation type="submission" date="2018-11" db="EMBL/GenBank/DDBJ databases">
        <title>Genome sequencing of Lautropia sp. KCOM 2505 (= ChDC F240).</title>
        <authorList>
            <person name="Kook J.-K."/>
            <person name="Park S.-N."/>
            <person name="Lim Y.K."/>
        </authorList>
    </citation>
    <scope>NUCLEOTIDE SEQUENCE [LARGE SCALE GENOMIC DNA]</scope>
    <source>
        <strain evidence="2 3">KCOM 2505</strain>
    </source>
</reference>
<protein>
    <submittedName>
        <fullName evidence="2">Uncharacterized protein</fullName>
    </submittedName>
</protein>
<feature type="compositionally biased region" description="Polar residues" evidence="1">
    <location>
        <begin position="1"/>
        <end position="11"/>
    </location>
</feature>
<comment type="caution">
    <text evidence="2">The sequence shown here is derived from an EMBL/GenBank/DDBJ whole genome shotgun (WGS) entry which is preliminary data.</text>
</comment>
<evidence type="ECO:0000313" key="2">
    <source>
        <dbReference type="EMBL" id="RRN44532.1"/>
    </source>
</evidence>
<organism evidence="2 3">
    <name type="scientific">Lautropia dentalis</name>
    <dbReference type="NCBI Taxonomy" id="2490857"/>
    <lineage>
        <taxon>Bacteria</taxon>
        <taxon>Pseudomonadati</taxon>
        <taxon>Pseudomonadota</taxon>
        <taxon>Betaproteobacteria</taxon>
        <taxon>Burkholderiales</taxon>
        <taxon>Burkholderiaceae</taxon>
        <taxon>Lautropia</taxon>
    </lineage>
</organism>
<gene>
    <name evidence="2" type="ORF">EHV23_14720</name>
</gene>
<proteinExistence type="predicted"/>